<sequence>LGDLRGAFPDKVTDFEVRRRVDLAKAWHEGKSIFTYNPRCDVVDAFQRLAGLVMEVS</sequence>
<dbReference type="Gene3D" id="3.40.50.300">
    <property type="entry name" value="P-loop containing nucleotide triphosphate hydrolases"/>
    <property type="match status" value="1"/>
</dbReference>
<evidence type="ECO:0000313" key="1">
    <source>
        <dbReference type="EMBL" id="GAJ14127.1"/>
    </source>
</evidence>
<name>X1VB14_9ZZZZ</name>
<dbReference type="AlphaFoldDB" id="X1VB14"/>
<proteinExistence type="predicted"/>
<accession>X1VB14</accession>
<organism evidence="1">
    <name type="scientific">marine sediment metagenome</name>
    <dbReference type="NCBI Taxonomy" id="412755"/>
    <lineage>
        <taxon>unclassified sequences</taxon>
        <taxon>metagenomes</taxon>
        <taxon>ecological metagenomes</taxon>
    </lineage>
</organism>
<comment type="caution">
    <text evidence="1">The sequence shown here is derived from an EMBL/GenBank/DDBJ whole genome shotgun (WGS) entry which is preliminary data.</text>
</comment>
<reference evidence="1" key="1">
    <citation type="journal article" date="2014" name="Front. Microbiol.">
        <title>High frequency of phylogenetically diverse reductive dehalogenase-homologous genes in deep subseafloor sedimentary metagenomes.</title>
        <authorList>
            <person name="Kawai M."/>
            <person name="Futagami T."/>
            <person name="Toyoda A."/>
            <person name="Takaki Y."/>
            <person name="Nishi S."/>
            <person name="Hori S."/>
            <person name="Arai W."/>
            <person name="Tsubouchi T."/>
            <person name="Morono Y."/>
            <person name="Uchiyama I."/>
            <person name="Ito T."/>
            <person name="Fujiyama A."/>
            <person name="Inagaki F."/>
            <person name="Takami H."/>
        </authorList>
    </citation>
    <scope>NUCLEOTIDE SEQUENCE</scope>
    <source>
        <strain evidence="1">Expedition CK06-06</strain>
    </source>
</reference>
<feature type="non-terminal residue" evidence="1">
    <location>
        <position position="1"/>
    </location>
</feature>
<gene>
    <name evidence="1" type="ORF">S12H4_49694</name>
</gene>
<protein>
    <submittedName>
        <fullName evidence="1">Uncharacterized protein</fullName>
    </submittedName>
</protein>
<dbReference type="EMBL" id="BARW01031205">
    <property type="protein sequence ID" value="GAJ14127.1"/>
    <property type="molecule type" value="Genomic_DNA"/>
</dbReference>
<dbReference type="InterPro" id="IPR027417">
    <property type="entry name" value="P-loop_NTPase"/>
</dbReference>